<comment type="pathway">
    <text evidence="2 9">Cofactor biosynthesis; adenosylcobalamin biosynthesis.</text>
</comment>
<accession>A0ABS9A2C1</accession>
<keyword evidence="6 9" id="KW-0812">Transmembrane</keyword>
<evidence type="ECO:0000256" key="3">
    <source>
        <dbReference type="ARBA" id="ARBA00006263"/>
    </source>
</evidence>
<evidence type="ECO:0000313" key="11">
    <source>
        <dbReference type="Proteomes" id="UP001320168"/>
    </source>
</evidence>
<keyword evidence="5 9" id="KW-0169">Cobalamin biosynthesis</keyword>
<dbReference type="NCBIfam" id="TIGR00380">
    <property type="entry name" value="cobal_cbiB"/>
    <property type="match status" value="1"/>
</dbReference>
<feature type="transmembrane region" description="Helical" evidence="9">
    <location>
        <begin position="311"/>
        <end position="330"/>
    </location>
</feature>
<evidence type="ECO:0000256" key="7">
    <source>
        <dbReference type="ARBA" id="ARBA00022989"/>
    </source>
</evidence>
<evidence type="ECO:0000313" key="10">
    <source>
        <dbReference type="EMBL" id="MCE8002692.1"/>
    </source>
</evidence>
<keyword evidence="11" id="KW-1185">Reference proteome</keyword>
<name>A0ABS9A2C1_9GAMM</name>
<dbReference type="PANTHER" id="PTHR34308">
    <property type="entry name" value="COBALAMIN BIOSYNTHESIS PROTEIN CBIB"/>
    <property type="match status" value="1"/>
</dbReference>
<feature type="transmembrane region" description="Helical" evidence="9">
    <location>
        <begin position="60"/>
        <end position="85"/>
    </location>
</feature>
<sequence length="331" mass="35537">MSVEPLSLALLALLLGAIALDLLIGDPRWLPHPVVAMGRLIEVLERRWNHGSPRARRCKGFLLTGCVVGLTYALAWGVLTLLAWLHPWLGRIGELLLLASALAIKGLRDAAFAVADPLVRGDLAGARRAVAMIVGRDTDTLDEAGVTRATVETVAENTVDGITAPLFWALLGGAPLALAYKAVNTLDSMVGHRSERYADFGYASARLDDLANWVPARLTALSMWLAALALPGARRQRARRLGALAGTWREAPGHPSPNAGWPEAMMAYLLGVQLGGINHYGGSISERAPMGEPCEPLRVVHIERAIRHMHGAWAVFFLLMAAVAGVRSAWA</sequence>
<dbReference type="HAMAP" id="MF_00024">
    <property type="entry name" value="CobD_CbiB"/>
    <property type="match status" value="1"/>
</dbReference>
<dbReference type="PANTHER" id="PTHR34308:SF1">
    <property type="entry name" value="COBALAMIN BIOSYNTHESIS PROTEIN CBIB"/>
    <property type="match status" value="1"/>
</dbReference>
<comment type="caution">
    <text evidence="10">The sequence shown here is derived from an EMBL/GenBank/DDBJ whole genome shotgun (WGS) entry which is preliminary data.</text>
</comment>
<comment type="subcellular location">
    <subcellularLocation>
        <location evidence="1 9">Cell membrane</location>
        <topology evidence="1 9">Multi-pass membrane protein</topology>
    </subcellularLocation>
</comment>
<evidence type="ECO:0000256" key="6">
    <source>
        <dbReference type="ARBA" id="ARBA00022692"/>
    </source>
</evidence>
<dbReference type="Proteomes" id="UP001320168">
    <property type="component" value="Unassembled WGS sequence"/>
</dbReference>
<comment type="similarity">
    <text evidence="3 9">Belongs to the CobD/CbiB family.</text>
</comment>
<evidence type="ECO:0000256" key="4">
    <source>
        <dbReference type="ARBA" id="ARBA00022475"/>
    </source>
</evidence>
<comment type="caution">
    <text evidence="9">Lacks conserved residue(s) required for the propagation of feature annotation.</text>
</comment>
<keyword evidence="8 9" id="KW-0472">Membrane</keyword>
<dbReference type="InterPro" id="IPR004485">
    <property type="entry name" value="Cobalamin_biosynth_CobD/CbiB"/>
</dbReference>
<dbReference type="Pfam" id="PF03186">
    <property type="entry name" value="CobD_Cbib"/>
    <property type="match status" value="1"/>
</dbReference>
<evidence type="ECO:0000256" key="2">
    <source>
        <dbReference type="ARBA" id="ARBA00004953"/>
    </source>
</evidence>
<evidence type="ECO:0000256" key="8">
    <source>
        <dbReference type="ARBA" id="ARBA00023136"/>
    </source>
</evidence>
<dbReference type="RefSeq" id="WP_234269447.1">
    <property type="nucleotide sequence ID" value="NZ_JABFTX010000001.1"/>
</dbReference>
<proteinExistence type="inferred from homology"/>
<evidence type="ECO:0000256" key="1">
    <source>
        <dbReference type="ARBA" id="ARBA00004651"/>
    </source>
</evidence>
<keyword evidence="4 9" id="KW-1003">Cell membrane</keyword>
<dbReference type="EMBL" id="JABFTX010000001">
    <property type="protein sequence ID" value="MCE8002692.1"/>
    <property type="molecule type" value="Genomic_DNA"/>
</dbReference>
<organism evidence="10 11">
    <name type="scientific">Billgrantia ethanolica</name>
    <dbReference type="NCBI Taxonomy" id="2733486"/>
    <lineage>
        <taxon>Bacteria</taxon>
        <taxon>Pseudomonadati</taxon>
        <taxon>Pseudomonadota</taxon>
        <taxon>Gammaproteobacteria</taxon>
        <taxon>Oceanospirillales</taxon>
        <taxon>Halomonadaceae</taxon>
        <taxon>Billgrantia</taxon>
    </lineage>
</organism>
<gene>
    <name evidence="9 10" type="primary">cobD</name>
    <name evidence="10" type="ORF">HOP53_07570</name>
</gene>
<protein>
    <recommendedName>
        <fullName evidence="9">Cobalamin biosynthesis protein CobD</fullName>
    </recommendedName>
</protein>
<evidence type="ECO:0000256" key="9">
    <source>
        <dbReference type="HAMAP-Rule" id="MF_00024"/>
    </source>
</evidence>
<comment type="function">
    <text evidence="9">Converts cobyric acid to cobinamide by the addition of aminopropanol on the F carboxylic group.</text>
</comment>
<reference evidence="10 11" key="1">
    <citation type="journal article" date="2021" name="Front. Microbiol.">
        <title>Aerobic Denitrification and Heterotrophic Sulfur Oxidation in the Genus Halomonas Revealed by Six Novel Species Characterizations and Genome-Based Analysis.</title>
        <authorList>
            <person name="Wang L."/>
            <person name="Shao Z."/>
        </authorList>
    </citation>
    <scope>NUCLEOTIDE SEQUENCE [LARGE SCALE GENOMIC DNA]</scope>
    <source>
        <strain evidence="10 11">MCCC 1A11081</strain>
    </source>
</reference>
<evidence type="ECO:0000256" key="5">
    <source>
        <dbReference type="ARBA" id="ARBA00022573"/>
    </source>
</evidence>
<keyword evidence="7 9" id="KW-1133">Transmembrane helix</keyword>